<dbReference type="InterPro" id="IPR035969">
    <property type="entry name" value="Rab-GAP_TBC_sf"/>
</dbReference>
<gene>
    <name evidence="3" type="ORF">TCON_1704</name>
</gene>
<proteinExistence type="predicted"/>
<protein>
    <recommendedName>
        <fullName evidence="5">Rab-GAP TBC domain-containing protein</fullName>
    </recommendedName>
</protein>
<comment type="caution">
    <text evidence="3">The sequence shown here is derived from an EMBL/GenBank/DDBJ whole genome shotgun (WGS) entry which is preliminary data.</text>
</comment>
<evidence type="ECO:0000256" key="2">
    <source>
        <dbReference type="SAM" id="Phobius"/>
    </source>
</evidence>
<dbReference type="SUPFAM" id="SSF47923">
    <property type="entry name" value="Ypt/Rab-GAP domain of gyp1p"/>
    <property type="match status" value="1"/>
</dbReference>
<feature type="transmembrane region" description="Helical" evidence="2">
    <location>
        <begin position="246"/>
        <end position="266"/>
    </location>
</feature>
<feature type="region of interest" description="Disordered" evidence="1">
    <location>
        <begin position="99"/>
        <end position="157"/>
    </location>
</feature>
<evidence type="ECO:0000313" key="4">
    <source>
        <dbReference type="Proteomes" id="UP001516464"/>
    </source>
</evidence>
<keyword evidence="2" id="KW-1133">Transmembrane helix</keyword>
<evidence type="ECO:0000313" key="3">
    <source>
        <dbReference type="EMBL" id="KAF7683086.1"/>
    </source>
</evidence>
<keyword evidence="2" id="KW-0812">Transmembrane</keyword>
<keyword evidence="4" id="KW-1185">Reference proteome</keyword>
<keyword evidence="2" id="KW-0472">Membrane</keyword>
<organism evidence="3 4">
    <name type="scientific">Astathelohania contejeani</name>
    <dbReference type="NCBI Taxonomy" id="164912"/>
    <lineage>
        <taxon>Eukaryota</taxon>
        <taxon>Fungi</taxon>
        <taxon>Fungi incertae sedis</taxon>
        <taxon>Microsporidia</taxon>
        <taxon>Astathelohaniidae</taxon>
        <taxon>Astathelohania</taxon>
    </lineage>
</organism>
<dbReference type="EMBL" id="SBIQ01000132">
    <property type="protein sequence ID" value="KAF7683086.1"/>
    <property type="molecule type" value="Genomic_DNA"/>
</dbReference>
<reference evidence="3 4" key="1">
    <citation type="submission" date="2019-01" db="EMBL/GenBank/DDBJ databases">
        <title>Genomes sequencing and comparative genomics of infectious freshwater microsporidia, Cucumispora dikerogammari and Thelohania contejeani.</title>
        <authorList>
            <person name="Cormier A."/>
            <person name="Giraud I."/>
            <person name="Wattier R."/>
            <person name="Teixeira M."/>
            <person name="Grandjean F."/>
            <person name="Rigaud T."/>
            <person name="Cordaux R."/>
        </authorList>
    </citation>
    <scope>NUCLEOTIDE SEQUENCE [LARGE SCALE GENOMIC DNA]</scope>
    <source>
        <strain evidence="3">T1</strain>
        <tissue evidence="3">Spores</tissue>
    </source>
</reference>
<evidence type="ECO:0000256" key="1">
    <source>
        <dbReference type="SAM" id="MobiDB-lite"/>
    </source>
</evidence>
<evidence type="ECO:0008006" key="5">
    <source>
        <dbReference type="Google" id="ProtNLM"/>
    </source>
</evidence>
<feature type="transmembrane region" description="Helical" evidence="2">
    <location>
        <begin position="314"/>
        <end position="333"/>
    </location>
</feature>
<sequence length="339" mass="40142">MTKFSIDEIMKNYSIPKKDRDSYKCKGKSEKEIHVIISDVDRSFQFLSDEFEFKKNIFKYILTKILIKMKKDYVQGMSEIGSVIVFYYFNDLIDQKNKKKEKIEEENTESKENEDMSTQTSEEKSLNSSEDKSTQEDKKTNTQTDEDKFSKRSKNKLHKKKSKNIDYSEYVDKKIFDKALITLYNIITEKYEPMIVNDFKMYLEYNSVFIRMMSKRNKLIKPDESLRFMNTTLTWFIRSLTSINDIYTIFGYILSCPTSFTFLLLVKYYDLIVLNEDINSLDDDLYEQLIKLEKEFLKTEFEMKQPKYKISKKMGALVFGSVVIIGLGVLYKIKKGDDG</sequence>
<name>A0ABQ7HY45_9MICR</name>
<accession>A0ABQ7HY45</accession>
<feature type="compositionally biased region" description="Basic and acidic residues" evidence="1">
    <location>
        <begin position="121"/>
        <end position="150"/>
    </location>
</feature>
<feature type="compositionally biased region" description="Basic and acidic residues" evidence="1">
    <location>
        <begin position="99"/>
        <end position="114"/>
    </location>
</feature>
<dbReference type="Proteomes" id="UP001516464">
    <property type="component" value="Unassembled WGS sequence"/>
</dbReference>